<dbReference type="VEuPathDB" id="MicrosporidiaDB:HERIO_2298"/>
<organism evidence="2 3">
    <name type="scientific">Hepatospora eriocheir</name>
    <dbReference type="NCBI Taxonomy" id="1081669"/>
    <lineage>
        <taxon>Eukaryota</taxon>
        <taxon>Fungi</taxon>
        <taxon>Fungi incertae sedis</taxon>
        <taxon>Microsporidia</taxon>
        <taxon>Hepatosporidae</taxon>
        <taxon>Hepatospora</taxon>
    </lineage>
</organism>
<accession>A0A1X0Q7G3</accession>
<feature type="compositionally biased region" description="Low complexity" evidence="1">
    <location>
        <begin position="169"/>
        <end position="192"/>
    </location>
</feature>
<proteinExistence type="predicted"/>
<protein>
    <submittedName>
        <fullName evidence="2">Uncharacterized protein</fullName>
    </submittedName>
</protein>
<reference evidence="2 3" key="1">
    <citation type="journal article" date="2017" name="Environ. Microbiol.">
        <title>Decay of the glycolytic pathway and adaptation to intranuclear parasitism within Enterocytozoonidae microsporidia.</title>
        <authorList>
            <person name="Wiredu Boakye D."/>
            <person name="Jaroenlak P."/>
            <person name="Prachumwat A."/>
            <person name="Williams T.A."/>
            <person name="Bateman K.S."/>
            <person name="Itsathitphaisarn O."/>
            <person name="Sritunyalucksana K."/>
            <person name="Paszkiewicz K.H."/>
            <person name="Moore K.A."/>
            <person name="Stentiford G.D."/>
            <person name="Williams B.A."/>
        </authorList>
    </citation>
    <scope>NUCLEOTIDE SEQUENCE [LARGE SCALE GENOMIC DNA]</scope>
    <source>
        <strain evidence="2 3">GB1</strain>
    </source>
</reference>
<gene>
    <name evidence="2" type="ORF">HERIO_2298</name>
</gene>
<feature type="region of interest" description="Disordered" evidence="1">
    <location>
        <begin position="162"/>
        <end position="200"/>
    </location>
</feature>
<dbReference type="Proteomes" id="UP000192356">
    <property type="component" value="Unassembled WGS sequence"/>
</dbReference>
<dbReference type="EMBL" id="LVKB01000213">
    <property type="protein sequence ID" value="ORD95684.1"/>
    <property type="molecule type" value="Genomic_DNA"/>
</dbReference>
<evidence type="ECO:0000256" key="1">
    <source>
        <dbReference type="SAM" id="MobiDB-lite"/>
    </source>
</evidence>
<sequence>MTIKILLKLQELLKEYLHENELYRLKEVFKDNTVIYNKELFDEVERQEKEFKYIKEIFKKIQKKKKLLTDVEIDDDILKLIKELTDITIEEDSSKECEIKIVKNDLEWIKNLEEFKLIDRPINRNLAQSNTHMHHIGKQEENPTEQKITGTLINQSMVFQNGIPIPHDNQQNNINEEQQNTPTPQNNNNETNLNDEDLFF</sequence>
<keyword evidence="3" id="KW-1185">Reference proteome</keyword>
<comment type="caution">
    <text evidence="2">The sequence shown here is derived from an EMBL/GenBank/DDBJ whole genome shotgun (WGS) entry which is preliminary data.</text>
</comment>
<dbReference type="VEuPathDB" id="MicrosporidiaDB:A0H76_2376"/>
<dbReference type="AlphaFoldDB" id="A0A1X0Q7G3"/>
<evidence type="ECO:0000313" key="3">
    <source>
        <dbReference type="Proteomes" id="UP000192356"/>
    </source>
</evidence>
<evidence type="ECO:0000313" key="2">
    <source>
        <dbReference type="EMBL" id="ORD95684.1"/>
    </source>
</evidence>
<name>A0A1X0Q7G3_9MICR</name>